<dbReference type="InterPro" id="IPR020449">
    <property type="entry name" value="Tscrpt_reg_AraC-type_HTH"/>
</dbReference>
<evidence type="ECO:0000313" key="6">
    <source>
        <dbReference type="Proteomes" id="UP000290759"/>
    </source>
</evidence>
<evidence type="ECO:0000313" key="5">
    <source>
        <dbReference type="EMBL" id="RYC28985.1"/>
    </source>
</evidence>
<dbReference type="InterPro" id="IPR035965">
    <property type="entry name" value="PAS-like_dom_sf"/>
</dbReference>
<protein>
    <submittedName>
        <fullName evidence="5">Helix-turn-helix domain-containing protein</fullName>
    </submittedName>
</protein>
<evidence type="ECO:0000256" key="3">
    <source>
        <dbReference type="ARBA" id="ARBA00023163"/>
    </source>
</evidence>
<dbReference type="InterPro" id="IPR000014">
    <property type="entry name" value="PAS"/>
</dbReference>
<keyword evidence="3" id="KW-0804">Transcription</keyword>
<sequence length="247" mass="26969">MGPLEGLMAVLDRPFVCGDLFDGVADTIFFVKDGAGRYVAVNQVLAQRTGFQSKEALVGLRADEVFPGELGLRIAAQDRLILENAHSLKGELELHLYPDGREGWCLTWKEPLFDRGRRVAGLVGLSRDVRGANAAPDETLALSHALRVAQDPSGRALKAGDLAKRAGLSAFQLDQRIRAMFGLSAGQYLMRLRIERASESLRRTGEPISQIALDCGYADQTAFTRQFRKVVGLSPGSYRRAKASPGR</sequence>
<evidence type="ECO:0000256" key="2">
    <source>
        <dbReference type="ARBA" id="ARBA00023125"/>
    </source>
</evidence>
<gene>
    <name evidence="5" type="ORF">D3273_26350</name>
</gene>
<keyword evidence="1" id="KW-0805">Transcription regulation</keyword>
<dbReference type="PRINTS" id="PR00032">
    <property type="entry name" value="HTHARAC"/>
</dbReference>
<keyword evidence="2" id="KW-0238">DNA-binding</keyword>
<dbReference type="PANTHER" id="PTHR46796:SF13">
    <property type="entry name" value="HTH-TYPE TRANSCRIPTIONAL ACTIVATOR RHAS"/>
    <property type="match status" value="1"/>
</dbReference>
<dbReference type="InterPro" id="IPR013656">
    <property type="entry name" value="PAS_4"/>
</dbReference>
<comment type="caution">
    <text evidence="5">The sequence shown here is derived from an EMBL/GenBank/DDBJ whole genome shotgun (WGS) entry which is preliminary data.</text>
</comment>
<dbReference type="Pfam" id="PF12833">
    <property type="entry name" value="HTH_18"/>
    <property type="match status" value="1"/>
</dbReference>
<dbReference type="SMART" id="SM00342">
    <property type="entry name" value="HTH_ARAC"/>
    <property type="match status" value="1"/>
</dbReference>
<dbReference type="InterPro" id="IPR009057">
    <property type="entry name" value="Homeodomain-like_sf"/>
</dbReference>
<dbReference type="OrthoDB" id="9815799at2"/>
<accession>A0A4Q2U2R8</accession>
<dbReference type="InterPro" id="IPR018062">
    <property type="entry name" value="HTH_AraC-typ_CS"/>
</dbReference>
<dbReference type="Proteomes" id="UP000290759">
    <property type="component" value="Unassembled WGS sequence"/>
</dbReference>
<dbReference type="NCBIfam" id="TIGR00229">
    <property type="entry name" value="sensory_box"/>
    <property type="match status" value="1"/>
</dbReference>
<dbReference type="PROSITE" id="PS00041">
    <property type="entry name" value="HTH_ARAC_FAMILY_1"/>
    <property type="match status" value="1"/>
</dbReference>
<dbReference type="SUPFAM" id="SSF46689">
    <property type="entry name" value="Homeodomain-like"/>
    <property type="match status" value="1"/>
</dbReference>
<dbReference type="CDD" id="cd00130">
    <property type="entry name" value="PAS"/>
    <property type="match status" value="1"/>
</dbReference>
<dbReference type="PANTHER" id="PTHR46796">
    <property type="entry name" value="HTH-TYPE TRANSCRIPTIONAL ACTIVATOR RHAS-RELATED"/>
    <property type="match status" value="1"/>
</dbReference>
<dbReference type="GO" id="GO:0043565">
    <property type="term" value="F:sequence-specific DNA binding"/>
    <property type="evidence" value="ECO:0007669"/>
    <property type="project" value="InterPro"/>
</dbReference>
<dbReference type="InterPro" id="IPR050204">
    <property type="entry name" value="AraC_XylS_family_regulators"/>
</dbReference>
<dbReference type="SUPFAM" id="SSF55785">
    <property type="entry name" value="PYP-like sensor domain (PAS domain)"/>
    <property type="match status" value="1"/>
</dbReference>
<dbReference type="GO" id="GO:0003700">
    <property type="term" value="F:DNA-binding transcription factor activity"/>
    <property type="evidence" value="ECO:0007669"/>
    <property type="project" value="InterPro"/>
</dbReference>
<dbReference type="AlphaFoldDB" id="A0A4Q2U2R8"/>
<proteinExistence type="predicted"/>
<keyword evidence="6" id="KW-1185">Reference proteome</keyword>
<dbReference type="Pfam" id="PF08448">
    <property type="entry name" value="PAS_4"/>
    <property type="match status" value="1"/>
</dbReference>
<reference evidence="5 6" key="1">
    <citation type="submission" date="2018-12" db="EMBL/GenBank/DDBJ databases">
        <authorList>
            <person name="Grouzdev D.S."/>
            <person name="Krutkina M.S."/>
        </authorList>
    </citation>
    <scope>NUCLEOTIDE SEQUENCE [LARGE SCALE GENOMIC DNA]</scope>
    <source>
        <strain evidence="5 6">RmlP026</strain>
    </source>
</reference>
<feature type="domain" description="HTH araC/xylS-type" evidence="4">
    <location>
        <begin position="143"/>
        <end position="241"/>
    </location>
</feature>
<dbReference type="EMBL" id="QYBB01000082">
    <property type="protein sequence ID" value="RYC28985.1"/>
    <property type="molecule type" value="Genomic_DNA"/>
</dbReference>
<evidence type="ECO:0000259" key="4">
    <source>
        <dbReference type="PROSITE" id="PS01124"/>
    </source>
</evidence>
<dbReference type="PROSITE" id="PS01124">
    <property type="entry name" value="HTH_ARAC_FAMILY_2"/>
    <property type="match status" value="1"/>
</dbReference>
<evidence type="ECO:0000256" key="1">
    <source>
        <dbReference type="ARBA" id="ARBA00023015"/>
    </source>
</evidence>
<name>A0A4Q2U2R8_9HYPH</name>
<dbReference type="Gene3D" id="1.10.10.60">
    <property type="entry name" value="Homeodomain-like"/>
    <property type="match status" value="1"/>
</dbReference>
<reference evidence="5 6" key="2">
    <citation type="submission" date="2019-02" db="EMBL/GenBank/DDBJ databases">
        <title>'Lichenibacterium ramalinii' gen. nov. sp. nov., 'Lichenibacterium minor' gen. nov. sp. nov.</title>
        <authorList>
            <person name="Pankratov T."/>
        </authorList>
    </citation>
    <scope>NUCLEOTIDE SEQUENCE [LARGE SCALE GENOMIC DNA]</scope>
    <source>
        <strain evidence="5 6">RmlP026</strain>
    </source>
</reference>
<organism evidence="5 6">
    <name type="scientific">Lichenibacterium minor</name>
    <dbReference type="NCBI Taxonomy" id="2316528"/>
    <lineage>
        <taxon>Bacteria</taxon>
        <taxon>Pseudomonadati</taxon>
        <taxon>Pseudomonadota</taxon>
        <taxon>Alphaproteobacteria</taxon>
        <taxon>Hyphomicrobiales</taxon>
        <taxon>Lichenihabitantaceae</taxon>
        <taxon>Lichenibacterium</taxon>
    </lineage>
</organism>
<dbReference type="InterPro" id="IPR018060">
    <property type="entry name" value="HTH_AraC"/>
</dbReference>
<dbReference type="Gene3D" id="3.30.450.20">
    <property type="entry name" value="PAS domain"/>
    <property type="match status" value="1"/>
</dbReference>